<dbReference type="Proteomes" id="UP000598467">
    <property type="component" value="Unassembled WGS sequence"/>
</dbReference>
<sequence length="186" mass="20289">MSDSQSPPGLLPGFISSLISPLPRAPMEEILSRLIRSLIARRPDLMARLGDTAEVPIAVVPDDLPHAFRLSLDRYNPRVRIVDKEQARDASAIIRAPFLVLLGLLDGTFDGDAVFFSRSLRIEGRMDHVLALRNTLEEADLTPAEFAGLTGTAADLANRFAGRALDMARYMAGARELDPQDPGSAR</sequence>
<dbReference type="SUPFAM" id="SSF55718">
    <property type="entry name" value="SCP-like"/>
    <property type="match status" value="1"/>
</dbReference>
<comment type="caution">
    <text evidence="2">The sequence shown here is derived from an EMBL/GenBank/DDBJ whole genome shotgun (WGS) entry which is preliminary data.</text>
</comment>
<evidence type="ECO:0000313" key="3">
    <source>
        <dbReference type="Proteomes" id="UP000598467"/>
    </source>
</evidence>
<feature type="domain" description="SCP2" evidence="1">
    <location>
        <begin position="43"/>
        <end position="136"/>
    </location>
</feature>
<dbReference type="RefSeq" id="WP_190294403.1">
    <property type="nucleotide sequence ID" value="NZ_JABFCZ010000057.1"/>
</dbReference>
<evidence type="ECO:0000259" key="1">
    <source>
        <dbReference type="Pfam" id="PF02036"/>
    </source>
</evidence>
<dbReference type="EMBL" id="JABFCZ010000057">
    <property type="protein sequence ID" value="MBD1549722.1"/>
    <property type="molecule type" value="Genomic_DNA"/>
</dbReference>
<dbReference type="Pfam" id="PF02036">
    <property type="entry name" value="SCP2"/>
    <property type="match status" value="1"/>
</dbReference>
<gene>
    <name evidence="2" type="ORF">HK439_26010</name>
</gene>
<organism evidence="2 3">
    <name type="scientific">Roseibium aggregatum</name>
    <dbReference type="NCBI Taxonomy" id="187304"/>
    <lineage>
        <taxon>Bacteria</taxon>
        <taxon>Pseudomonadati</taxon>
        <taxon>Pseudomonadota</taxon>
        <taxon>Alphaproteobacteria</taxon>
        <taxon>Hyphomicrobiales</taxon>
        <taxon>Stappiaceae</taxon>
        <taxon>Roseibium</taxon>
    </lineage>
</organism>
<dbReference type="InterPro" id="IPR003033">
    <property type="entry name" value="SCP2_sterol-bd_dom"/>
</dbReference>
<protein>
    <submittedName>
        <fullName evidence="2">Lipid carrier</fullName>
    </submittedName>
</protein>
<proteinExistence type="predicted"/>
<name>A0A926P6U9_9HYPH</name>
<accession>A0A926P6U9</accession>
<dbReference type="InterPro" id="IPR036527">
    <property type="entry name" value="SCP2_sterol-bd_dom_sf"/>
</dbReference>
<dbReference type="AlphaFoldDB" id="A0A926P6U9"/>
<reference evidence="2" key="1">
    <citation type="submission" date="2020-05" db="EMBL/GenBank/DDBJ databases">
        <title>Identification of trans-AT polyketide cluster in two marine bacteria, producers of a novel glutaramide-containing polyketide sesbanimide D and analogs.</title>
        <authorList>
            <person name="Kacar D."/>
            <person name="Rodriguez P."/>
            <person name="Canedo L."/>
            <person name="Gonzalez E."/>
            <person name="Galan B."/>
            <person name="De La Calle F."/>
            <person name="Garcia J.L."/>
        </authorList>
    </citation>
    <scope>NUCLEOTIDE SEQUENCE</scope>
    <source>
        <strain evidence="2">PHM038</strain>
    </source>
</reference>
<evidence type="ECO:0000313" key="2">
    <source>
        <dbReference type="EMBL" id="MBD1549722.1"/>
    </source>
</evidence>